<comment type="caution">
    <text evidence="3">The sequence shown here is derived from an EMBL/GenBank/DDBJ whole genome shotgun (WGS) entry which is preliminary data.</text>
</comment>
<name>A0AAV7HCL2_DENCH</name>
<dbReference type="PANTHER" id="PTHR12741:SF106">
    <property type="entry name" value="CALLOSE SYNTHASE 5"/>
    <property type="match status" value="1"/>
</dbReference>
<keyword evidence="1" id="KW-0812">Transmembrane</keyword>
<dbReference type="GO" id="GO:0005886">
    <property type="term" value="C:plasma membrane"/>
    <property type="evidence" value="ECO:0007669"/>
    <property type="project" value="TreeGrafter"/>
</dbReference>
<evidence type="ECO:0000259" key="2">
    <source>
        <dbReference type="Pfam" id="PF02364"/>
    </source>
</evidence>
<dbReference type="EMBL" id="JAGFBR010000006">
    <property type="protein sequence ID" value="KAH0465183.1"/>
    <property type="molecule type" value="Genomic_DNA"/>
</dbReference>
<accession>A0AAV7HCL2</accession>
<evidence type="ECO:0000313" key="4">
    <source>
        <dbReference type="Proteomes" id="UP000775213"/>
    </source>
</evidence>
<feature type="transmembrane region" description="Helical" evidence="1">
    <location>
        <begin position="21"/>
        <end position="38"/>
    </location>
</feature>
<organism evidence="3 4">
    <name type="scientific">Dendrobium chrysotoxum</name>
    <name type="common">Orchid</name>
    <dbReference type="NCBI Taxonomy" id="161865"/>
    <lineage>
        <taxon>Eukaryota</taxon>
        <taxon>Viridiplantae</taxon>
        <taxon>Streptophyta</taxon>
        <taxon>Embryophyta</taxon>
        <taxon>Tracheophyta</taxon>
        <taxon>Spermatophyta</taxon>
        <taxon>Magnoliopsida</taxon>
        <taxon>Liliopsida</taxon>
        <taxon>Asparagales</taxon>
        <taxon>Orchidaceae</taxon>
        <taxon>Epidendroideae</taxon>
        <taxon>Malaxideae</taxon>
        <taxon>Dendrobiinae</taxon>
        <taxon>Dendrobium</taxon>
    </lineage>
</organism>
<dbReference type="AlphaFoldDB" id="A0AAV7HCL2"/>
<dbReference type="Pfam" id="PF02364">
    <property type="entry name" value="Glucan_synthase"/>
    <property type="match status" value="1"/>
</dbReference>
<dbReference type="PANTHER" id="PTHR12741">
    <property type="entry name" value="LYST-INTERACTING PROTEIN LIP5 DOPAMINE RESPONSIVE PROTEIN DRG-1"/>
    <property type="match status" value="1"/>
</dbReference>
<evidence type="ECO:0000313" key="3">
    <source>
        <dbReference type="EMBL" id="KAH0465183.1"/>
    </source>
</evidence>
<sequence length="121" mass="13999">MALPMIMEIGLKRGFRTALGDIIIIQLQLCLVLFTFLLETKSHYFGKTILHGRAKYRATGRGFLERHVKFAENYRMYSRSHLTKGLELMPPLIVYQIYGFITTDSTTFMLLIASMWFLVAT</sequence>
<reference evidence="3 4" key="1">
    <citation type="journal article" date="2021" name="Hortic Res">
        <title>Chromosome-scale assembly of the Dendrobium chrysotoxum genome enhances the understanding of orchid evolution.</title>
        <authorList>
            <person name="Zhang Y."/>
            <person name="Zhang G.Q."/>
            <person name="Zhang D."/>
            <person name="Liu X.D."/>
            <person name="Xu X.Y."/>
            <person name="Sun W.H."/>
            <person name="Yu X."/>
            <person name="Zhu X."/>
            <person name="Wang Z.W."/>
            <person name="Zhao X."/>
            <person name="Zhong W.Y."/>
            <person name="Chen H."/>
            <person name="Yin W.L."/>
            <person name="Huang T."/>
            <person name="Niu S.C."/>
            <person name="Liu Z.J."/>
        </authorList>
    </citation>
    <scope>NUCLEOTIDE SEQUENCE [LARGE SCALE GENOMIC DNA]</scope>
    <source>
        <strain evidence="3">Lindl</strain>
    </source>
</reference>
<gene>
    <name evidence="3" type="ORF">IEQ34_005286</name>
</gene>
<keyword evidence="1" id="KW-1133">Transmembrane helix</keyword>
<protein>
    <recommendedName>
        <fullName evidence="2">Glycosyl transferase 48 domain-containing protein</fullName>
    </recommendedName>
</protein>
<evidence type="ECO:0000256" key="1">
    <source>
        <dbReference type="SAM" id="Phobius"/>
    </source>
</evidence>
<dbReference type="Proteomes" id="UP000775213">
    <property type="component" value="Unassembled WGS sequence"/>
</dbReference>
<keyword evidence="1" id="KW-0472">Membrane</keyword>
<dbReference type="GO" id="GO:0000148">
    <property type="term" value="C:1,3-beta-D-glucan synthase complex"/>
    <property type="evidence" value="ECO:0007669"/>
    <property type="project" value="InterPro"/>
</dbReference>
<keyword evidence="4" id="KW-1185">Reference proteome</keyword>
<feature type="domain" description="Glycosyl transferase 48" evidence="2">
    <location>
        <begin position="3"/>
        <end position="119"/>
    </location>
</feature>
<proteinExistence type="predicted"/>
<dbReference type="GO" id="GO:0006075">
    <property type="term" value="P:(1-&gt;3)-beta-D-glucan biosynthetic process"/>
    <property type="evidence" value="ECO:0007669"/>
    <property type="project" value="InterPro"/>
</dbReference>
<dbReference type="GO" id="GO:0003843">
    <property type="term" value="F:1,3-beta-D-glucan synthase activity"/>
    <property type="evidence" value="ECO:0007669"/>
    <property type="project" value="InterPro"/>
</dbReference>
<feature type="transmembrane region" description="Helical" evidence="1">
    <location>
        <begin position="97"/>
        <end position="119"/>
    </location>
</feature>
<dbReference type="InterPro" id="IPR003440">
    <property type="entry name" value="Glyco_trans_48_dom"/>
</dbReference>